<dbReference type="AlphaFoldDB" id="G7I3J8"/>
<reference evidence="1 3" key="2">
    <citation type="journal article" date="2014" name="BMC Genomics">
        <title>An improved genome release (version Mt4.0) for the model legume Medicago truncatula.</title>
        <authorList>
            <person name="Tang H."/>
            <person name="Krishnakumar V."/>
            <person name="Bidwell S."/>
            <person name="Rosen B."/>
            <person name="Chan A."/>
            <person name="Zhou S."/>
            <person name="Gentzbittel L."/>
            <person name="Childs K.L."/>
            <person name="Yandell M."/>
            <person name="Gundlach H."/>
            <person name="Mayer K.F."/>
            <person name="Schwartz D.C."/>
            <person name="Town C.D."/>
        </authorList>
    </citation>
    <scope>GENOME REANNOTATION</scope>
    <source>
        <strain evidence="2 3">cv. Jemalong A17</strain>
    </source>
</reference>
<reference evidence="1 3" key="1">
    <citation type="journal article" date="2011" name="Nature">
        <title>The Medicago genome provides insight into the evolution of rhizobial symbioses.</title>
        <authorList>
            <person name="Young N.D."/>
            <person name="Debelle F."/>
            <person name="Oldroyd G.E."/>
            <person name="Geurts R."/>
            <person name="Cannon S.B."/>
            <person name="Udvardi M.K."/>
            <person name="Benedito V.A."/>
            <person name="Mayer K.F."/>
            <person name="Gouzy J."/>
            <person name="Schoof H."/>
            <person name="Van de Peer Y."/>
            <person name="Proost S."/>
            <person name="Cook D.R."/>
            <person name="Meyers B.C."/>
            <person name="Spannagl M."/>
            <person name="Cheung F."/>
            <person name="De Mita S."/>
            <person name="Krishnakumar V."/>
            <person name="Gundlach H."/>
            <person name="Zhou S."/>
            <person name="Mudge J."/>
            <person name="Bharti A.K."/>
            <person name="Murray J.D."/>
            <person name="Naoumkina M.A."/>
            <person name="Rosen B."/>
            <person name="Silverstein K.A."/>
            <person name="Tang H."/>
            <person name="Rombauts S."/>
            <person name="Zhao P.X."/>
            <person name="Zhou P."/>
            <person name="Barbe V."/>
            <person name="Bardou P."/>
            <person name="Bechner M."/>
            <person name="Bellec A."/>
            <person name="Berger A."/>
            <person name="Berges H."/>
            <person name="Bidwell S."/>
            <person name="Bisseling T."/>
            <person name="Choisne N."/>
            <person name="Couloux A."/>
            <person name="Denny R."/>
            <person name="Deshpande S."/>
            <person name="Dai X."/>
            <person name="Doyle J.J."/>
            <person name="Dudez A.M."/>
            <person name="Farmer A.D."/>
            <person name="Fouteau S."/>
            <person name="Franken C."/>
            <person name="Gibelin C."/>
            <person name="Gish J."/>
            <person name="Goldstein S."/>
            <person name="Gonzalez A.J."/>
            <person name="Green P.J."/>
            <person name="Hallab A."/>
            <person name="Hartog M."/>
            <person name="Hua A."/>
            <person name="Humphray S.J."/>
            <person name="Jeong D.H."/>
            <person name="Jing Y."/>
            <person name="Jocker A."/>
            <person name="Kenton S.M."/>
            <person name="Kim D.J."/>
            <person name="Klee K."/>
            <person name="Lai H."/>
            <person name="Lang C."/>
            <person name="Lin S."/>
            <person name="Macmil S.L."/>
            <person name="Magdelenat G."/>
            <person name="Matthews L."/>
            <person name="McCorrison J."/>
            <person name="Monaghan E.L."/>
            <person name="Mun J.H."/>
            <person name="Najar F.Z."/>
            <person name="Nicholson C."/>
            <person name="Noirot C."/>
            <person name="O'Bleness M."/>
            <person name="Paule C.R."/>
            <person name="Poulain J."/>
            <person name="Prion F."/>
            <person name="Qin B."/>
            <person name="Qu C."/>
            <person name="Retzel E.F."/>
            <person name="Riddle C."/>
            <person name="Sallet E."/>
            <person name="Samain S."/>
            <person name="Samson N."/>
            <person name="Sanders I."/>
            <person name="Saurat O."/>
            <person name="Scarpelli C."/>
            <person name="Schiex T."/>
            <person name="Segurens B."/>
            <person name="Severin A.J."/>
            <person name="Sherrier D.J."/>
            <person name="Shi R."/>
            <person name="Sims S."/>
            <person name="Singer S.R."/>
            <person name="Sinharoy S."/>
            <person name="Sterck L."/>
            <person name="Viollet A."/>
            <person name="Wang B.B."/>
            <person name="Wang K."/>
            <person name="Wang M."/>
            <person name="Wang X."/>
            <person name="Warfsmann J."/>
            <person name="Weissenbach J."/>
            <person name="White D.D."/>
            <person name="White J.D."/>
            <person name="Wiley G.B."/>
            <person name="Wincker P."/>
            <person name="Xing Y."/>
            <person name="Yang L."/>
            <person name="Yao Z."/>
            <person name="Ying F."/>
            <person name="Zhai J."/>
            <person name="Zhou L."/>
            <person name="Zuber A."/>
            <person name="Denarie J."/>
            <person name="Dixon R.A."/>
            <person name="May G.D."/>
            <person name="Schwartz D.C."/>
            <person name="Rogers J."/>
            <person name="Quetier F."/>
            <person name="Town C.D."/>
            <person name="Roe B.A."/>
        </authorList>
    </citation>
    <scope>NUCLEOTIDE SEQUENCE [LARGE SCALE GENOMIC DNA]</scope>
    <source>
        <strain evidence="1">A17</strain>
        <strain evidence="2 3">cv. Jemalong A17</strain>
    </source>
</reference>
<reference evidence="2" key="3">
    <citation type="submission" date="2015-04" db="UniProtKB">
        <authorList>
            <consortium name="EnsemblPlants"/>
        </authorList>
    </citation>
    <scope>IDENTIFICATION</scope>
    <source>
        <strain evidence="2">cv. Jemalong A17</strain>
    </source>
</reference>
<organism evidence="1 3">
    <name type="scientific">Medicago truncatula</name>
    <name type="common">Barrel medic</name>
    <name type="synonym">Medicago tribuloides</name>
    <dbReference type="NCBI Taxonomy" id="3880"/>
    <lineage>
        <taxon>Eukaryota</taxon>
        <taxon>Viridiplantae</taxon>
        <taxon>Streptophyta</taxon>
        <taxon>Embryophyta</taxon>
        <taxon>Tracheophyta</taxon>
        <taxon>Spermatophyta</taxon>
        <taxon>Magnoliopsida</taxon>
        <taxon>eudicotyledons</taxon>
        <taxon>Gunneridae</taxon>
        <taxon>Pentapetalae</taxon>
        <taxon>rosids</taxon>
        <taxon>fabids</taxon>
        <taxon>Fabales</taxon>
        <taxon>Fabaceae</taxon>
        <taxon>Papilionoideae</taxon>
        <taxon>50 kb inversion clade</taxon>
        <taxon>NPAAA clade</taxon>
        <taxon>Hologalegina</taxon>
        <taxon>IRL clade</taxon>
        <taxon>Trifolieae</taxon>
        <taxon>Medicago</taxon>
    </lineage>
</organism>
<protein>
    <submittedName>
        <fullName evidence="1 2">Uncharacterized protein</fullName>
    </submittedName>
</protein>
<evidence type="ECO:0000313" key="3">
    <source>
        <dbReference type="Proteomes" id="UP000002051"/>
    </source>
</evidence>
<dbReference type="Proteomes" id="UP000002051">
    <property type="component" value="Unassembled WGS sequence"/>
</dbReference>
<evidence type="ECO:0000313" key="1">
    <source>
        <dbReference type="EMBL" id="AES59433.1"/>
    </source>
</evidence>
<proteinExistence type="predicted"/>
<accession>G7I3J8</accession>
<dbReference type="HOGENOM" id="CLU_1734180_0_0_1"/>
<dbReference type="EnsemblPlants" id="AES59433">
    <property type="protein sequence ID" value="AES59433"/>
    <property type="gene ID" value="MTR_1g019400"/>
</dbReference>
<gene>
    <name evidence="1" type="ordered locus">MTR_1g019400</name>
</gene>
<keyword evidence="3" id="KW-1185">Reference proteome</keyword>
<dbReference type="EMBL" id="CM001217">
    <property type="protein sequence ID" value="AES59433.1"/>
    <property type="molecule type" value="Genomic_DNA"/>
</dbReference>
<dbReference type="PaxDb" id="3880-AES59433"/>
<sequence length="151" mass="17884">MDTLVHKSNILQGGFHKNVQQKPDDKVKCRNGVGTIGHKEWKKDIVDVAKDMRLGHGPEIVIEQDTFYVIHAYAPYVRLEEYFKVKFKENLKDLLQDTTLRKDLSRRRAKWACRKCIENVLRACMRSMVLRRRATIRSRDGSPQFKWWLLK</sequence>
<name>G7I3J8_MEDTR</name>
<evidence type="ECO:0000313" key="2">
    <source>
        <dbReference type="EnsemblPlants" id="AES59433"/>
    </source>
</evidence>